<dbReference type="OrthoDB" id="8953942at2759"/>
<dbReference type="GO" id="GO:0007095">
    <property type="term" value="P:mitotic G2 DNA damage checkpoint signaling"/>
    <property type="evidence" value="ECO:0007669"/>
    <property type="project" value="TreeGrafter"/>
</dbReference>
<feature type="compositionally biased region" description="Acidic residues" evidence="5">
    <location>
        <begin position="529"/>
        <end position="541"/>
    </location>
</feature>
<feature type="region of interest" description="Disordered" evidence="5">
    <location>
        <begin position="1297"/>
        <end position="1325"/>
    </location>
</feature>
<keyword evidence="4" id="KW-0862">Zinc</keyword>
<dbReference type="InterPro" id="IPR013087">
    <property type="entry name" value="Znf_C2H2_type"/>
</dbReference>
<evidence type="ECO:0000256" key="5">
    <source>
        <dbReference type="SAM" id="MobiDB-lite"/>
    </source>
</evidence>
<dbReference type="Gene3D" id="3.30.160.60">
    <property type="entry name" value="Classic Zinc Finger"/>
    <property type="match status" value="1"/>
</dbReference>
<feature type="compositionally biased region" description="Polar residues" evidence="5">
    <location>
        <begin position="816"/>
        <end position="831"/>
    </location>
</feature>
<feature type="compositionally biased region" description="Basic and acidic residues" evidence="5">
    <location>
        <begin position="832"/>
        <end position="845"/>
    </location>
</feature>
<feature type="region of interest" description="Disordered" evidence="5">
    <location>
        <begin position="277"/>
        <end position="310"/>
    </location>
</feature>
<sequence>MTDSCDLNNANGKECIAEDMSMETESNKEVNVCMEEVLNKSVEMNADGINNVDTDILNKTVQEIDKDSIQENEEFQGPNSCKRFSKIIDSDSEDENIFTSQMKRERNVTKSSEDKEYSNKKRNKKKIFDSDTDEEVLNVNNNHNAEGISNKEKEGNAVQNRFQSLVDSESEEEDERTPMKYEESKQHKEHSKFTKRKVSSRASKDEAMKQIHSETQRLIRETEISLPYHRPKQRTLQESLSRKKVLSALPKASTMAAKLKMSSAIVDKVLKEKEEETEVFYKSSDSEEEAIEKASTSKTNNDFSEASTSKTNNDFLEASTSKINNDFSEASTSKTNNDYATMVKRSLGIPIEESDEYDEYGLPPPKFDNSPNMNEKKTSLNVQSLKPKLKGAPGTMIDLSDDVKPNKRGVDALIDRFLFKHSKKDEKVKDISEVTVTHIKESPNGLPIVVKETLPYKLPTFGKEDPALQKPGAKLLRLKEELKHRIAMKHEVEWKEKEQEMKEHEIDWTETLDDEEEFSKSYSPSIETNETEEDEPVEDDVYEQRKKKTKSKCAFVDDEAEVSGDDEDNDEIIDEDEDENSEKEDEECERLILEDDESSTCSSANMNRKSFKRIVEPIEDDSRSCDTVKSDDTVMKDRKVSRTMISLDMFNGSASDNESDIPVSQMHVENDLEGEETSRTPRIKANSFNFVSPATQLTALSTGLEDEKKSAQVEQVSLVNESDPILMESPLIDGFSQRFRGSKNEALPHRKLPFTDQNDMTEDDLMGLCSGTFLTNKNNLYASKEPDVSESQLLELCSGTFSSQANNSEVLTNYLSSEKSQDVSTGRGSTSIEKDDCQENERSKGNDVSQKKSSVREDDEDEQNEDDEDKFIDYDSEENEVVVPKKSIKQYAATFLENEAELSESDCDVSADEDEKDMDDLELEEGDDEEIDEIKMKNQLGKLHMKQILDKDQKEVKILKELLFEEGDMFSDSARERKFKWKNIDKQDGNDQFEPSEDKDGWVDLSDDEDEAKWRKIRHEREKFLAEKMENVESEIENELQDSQIFQLGMKILKKRRVDENQTENTLVDSVDSKVKSRLPITVAEMLNCSNLQGKSRLIHNVMQKRSFLARGEETLTRLAVLARQKDVPAQLKNPKNFVFAHIDPSLACESQIEEKQRICIEGHVNMLHSSLPRAFLAPGLSYVGYYGDEIHQNPYGTPATWHIPMENLSTYSRVPEQHVLQSWDMSRSTTPCPLDLSLKPPPTPTTPKIEDLESKKDQKILDELQNESETVNRYRRANEESGSMVVEDFDPVPRCSSVTSHSSYEQLLSKKEPPQDPGDKPCTLEDATRLVPFTALNDIATKSYYAHGQKLNVLTSPSHLHSIQNYHQQLLLTPQHHLPGIQHAPMTPPSTPSPPQCPRRKIREEDSSPTSGGSSSAISSRTSGSTEKLIGQRPKKKHARRLKFDEDTSSPVSGTVILGPDEAVVTGDIDPAFNIVEVTEEARAELAKIENRLGPYQCKLCRQLHEDAFQLAQHRCSRIAHVEYRCPECDKRFSCPANLASHRRWHKPRLASGEHTTSNATGIEIPCTRCDAKFTRQAALRKHLITQHPETNNNNNNVLSENKGGTGKADIIQMVSEGTLTTEMP</sequence>
<dbReference type="GO" id="GO:0005634">
    <property type="term" value="C:nucleus"/>
    <property type="evidence" value="ECO:0007669"/>
    <property type="project" value="UniProtKB-SubCell"/>
</dbReference>
<evidence type="ECO:0000256" key="1">
    <source>
        <dbReference type="ARBA" id="ARBA00004123"/>
    </source>
</evidence>
<feature type="compositionally biased region" description="Acidic residues" evidence="5">
    <location>
        <begin position="857"/>
        <end position="878"/>
    </location>
</feature>
<evidence type="ECO:0000256" key="2">
    <source>
        <dbReference type="ARBA" id="ARBA00022553"/>
    </source>
</evidence>
<gene>
    <name evidence="7" type="ORF">WN55_05874</name>
</gene>
<comment type="subcellular location">
    <subcellularLocation>
        <location evidence="1">Nucleus</location>
    </subcellularLocation>
</comment>
<dbReference type="InterPro" id="IPR024146">
    <property type="entry name" value="Claspin"/>
</dbReference>
<dbReference type="PROSITE" id="PS00028">
    <property type="entry name" value="ZINC_FINGER_C2H2_1"/>
    <property type="match status" value="2"/>
</dbReference>
<name>A0A154PN49_DUFNO</name>
<feature type="compositionally biased region" description="Acidic residues" evidence="5">
    <location>
        <begin position="508"/>
        <end position="517"/>
    </location>
</feature>
<feature type="domain" description="C2H2-type" evidence="6">
    <location>
        <begin position="1525"/>
        <end position="1547"/>
    </location>
</feature>
<feature type="compositionally biased region" description="Polar residues" evidence="5">
    <location>
        <begin position="1297"/>
        <end position="1307"/>
    </location>
</feature>
<feature type="compositionally biased region" description="Basic and acidic residues" evidence="5">
    <location>
        <begin position="493"/>
        <end position="507"/>
    </location>
</feature>
<keyword evidence="4" id="KW-0479">Metal-binding</keyword>
<feature type="region of interest" description="Disordered" evidence="5">
    <location>
        <begin position="1587"/>
        <end position="1606"/>
    </location>
</feature>
<dbReference type="PROSITE" id="PS50157">
    <property type="entry name" value="ZINC_FINGER_C2H2_2"/>
    <property type="match status" value="2"/>
</dbReference>
<feature type="region of interest" description="Disordered" evidence="5">
    <location>
        <begin position="104"/>
        <end position="132"/>
    </location>
</feature>
<proteinExistence type="predicted"/>
<feature type="region of interest" description="Disordered" evidence="5">
    <location>
        <begin position="899"/>
        <end position="927"/>
    </location>
</feature>
<feature type="compositionally biased region" description="Basic and acidic residues" evidence="5">
    <location>
        <begin position="104"/>
        <end position="119"/>
    </location>
</feature>
<dbReference type="SUPFAM" id="SSF57667">
    <property type="entry name" value="beta-beta-alpha zinc fingers"/>
    <property type="match status" value="1"/>
</dbReference>
<dbReference type="STRING" id="178035.A0A154PN49"/>
<accession>A0A154PN49</accession>
<feature type="region of interest" description="Disordered" evidence="5">
    <location>
        <begin position="1380"/>
        <end position="1456"/>
    </location>
</feature>
<feature type="compositionally biased region" description="Polar residues" evidence="5">
    <location>
        <begin position="294"/>
        <end position="310"/>
    </location>
</feature>
<feature type="compositionally biased region" description="Basic and acidic residues" evidence="5">
    <location>
        <begin position="1309"/>
        <end position="1325"/>
    </location>
</feature>
<evidence type="ECO:0000313" key="7">
    <source>
        <dbReference type="EMBL" id="KZC13157.1"/>
    </source>
</evidence>
<feature type="compositionally biased region" description="Low complexity" evidence="5">
    <location>
        <begin position="1409"/>
        <end position="1427"/>
    </location>
</feature>
<feature type="compositionally biased region" description="Acidic residues" evidence="5">
    <location>
        <begin position="556"/>
        <end position="598"/>
    </location>
</feature>
<dbReference type="GO" id="GO:0008270">
    <property type="term" value="F:zinc ion binding"/>
    <property type="evidence" value="ECO:0007669"/>
    <property type="project" value="UniProtKB-KW"/>
</dbReference>
<evidence type="ECO:0000259" key="6">
    <source>
        <dbReference type="PROSITE" id="PS50157"/>
    </source>
</evidence>
<dbReference type="SMART" id="SM00355">
    <property type="entry name" value="ZnF_C2H2"/>
    <property type="match status" value="3"/>
</dbReference>
<dbReference type="GO" id="GO:0010997">
    <property type="term" value="F:anaphase-promoting complex binding"/>
    <property type="evidence" value="ECO:0007669"/>
    <property type="project" value="TreeGrafter"/>
</dbReference>
<feature type="region of interest" description="Disordered" evidence="5">
    <location>
        <begin position="165"/>
        <end position="210"/>
    </location>
</feature>
<keyword evidence="8" id="KW-1185">Reference proteome</keyword>
<keyword evidence="3" id="KW-0539">Nucleus</keyword>
<keyword evidence="4" id="KW-0863">Zinc-finger</keyword>
<dbReference type="Pfam" id="PF00096">
    <property type="entry name" value="zf-C2H2"/>
    <property type="match status" value="2"/>
</dbReference>
<protein>
    <submittedName>
        <fullName evidence="7">Claspin like protein</fullName>
    </submittedName>
</protein>
<organism evidence="7 8">
    <name type="scientific">Dufourea novaeangliae</name>
    <name type="common">Sweat bee</name>
    <dbReference type="NCBI Taxonomy" id="178035"/>
    <lineage>
        <taxon>Eukaryota</taxon>
        <taxon>Metazoa</taxon>
        <taxon>Ecdysozoa</taxon>
        <taxon>Arthropoda</taxon>
        <taxon>Hexapoda</taxon>
        <taxon>Insecta</taxon>
        <taxon>Pterygota</taxon>
        <taxon>Neoptera</taxon>
        <taxon>Endopterygota</taxon>
        <taxon>Hymenoptera</taxon>
        <taxon>Apocrita</taxon>
        <taxon>Aculeata</taxon>
        <taxon>Apoidea</taxon>
        <taxon>Anthophila</taxon>
        <taxon>Halictidae</taxon>
        <taxon>Rophitinae</taxon>
        <taxon>Dufourea</taxon>
    </lineage>
</organism>
<dbReference type="EMBL" id="KQ434987">
    <property type="protein sequence ID" value="KZC13157.1"/>
    <property type="molecule type" value="Genomic_DNA"/>
</dbReference>
<feature type="region of interest" description="Disordered" evidence="5">
    <location>
        <begin position="493"/>
        <end position="604"/>
    </location>
</feature>
<dbReference type="PANTHER" id="PTHR14396">
    <property type="entry name" value="CLASPIN"/>
    <property type="match status" value="1"/>
</dbReference>
<dbReference type="FunFam" id="3.30.160.60:FF:001896">
    <property type="entry name" value="insulinoma-associated protein 1b"/>
    <property type="match status" value="1"/>
</dbReference>
<feature type="region of interest" description="Disordered" evidence="5">
    <location>
        <begin position="816"/>
        <end position="878"/>
    </location>
</feature>
<feature type="domain" description="C2H2-type" evidence="6">
    <location>
        <begin position="1566"/>
        <end position="1594"/>
    </location>
</feature>
<keyword evidence="2" id="KW-0597">Phosphoprotein</keyword>
<dbReference type="PANTHER" id="PTHR14396:SF10">
    <property type="entry name" value="CLASPIN"/>
    <property type="match status" value="1"/>
</dbReference>
<reference evidence="7 8" key="1">
    <citation type="submission" date="2015-07" db="EMBL/GenBank/DDBJ databases">
        <title>The genome of Dufourea novaeangliae.</title>
        <authorList>
            <person name="Pan H."/>
            <person name="Kapheim K."/>
        </authorList>
    </citation>
    <scope>NUCLEOTIDE SEQUENCE [LARGE SCALE GENOMIC DNA]</scope>
    <source>
        <strain evidence="7">0120121106</strain>
        <tissue evidence="7">Whole body</tissue>
    </source>
</reference>
<feature type="compositionally biased region" description="Basic residues" evidence="5">
    <location>
        <begin position="187"/>
        <end position="199"/>
    </location>
</feature>
<feature type="compositionally biased region" description="Basic and acidic residues" evidence="5">
    <location>
        <begin position="176"/>
        <end position="186"/>
    </location>
</feature>
<evidence type="ECO:0000313" key="8">
    <source>
        <dbReference type="Proteomes" id="UP000076502"/>
    </source>
</evidence>
<evidence type="ECO:0000256" key="3">
    <source>
        <dbReference type="ARBA" id="ARBA00023242"/>
    </source>
</evidence>
<dbReference type="InterPro" id="IPR036236">
    <property type="entry name" value="Znf_C2H2_sf"/>
</dbReference>
<evidence type="ECO:0000256" key="4">
    <source>
        <dbReference type="PROSITE-ProRule" id="PRU00042"/>
    </source>
</evidence>
<feature type="compositionally biased region" description="Pro residues" evidence="5">
    <location>
        <begin position="1387"/>
        <end position="1398"/>
    </location>
</feature>
<dbReference type="GO" id="GO:0033314">
    <property type="term" value="P:mitotic DNA replication checkpoint signaling"/>
    <property type="evidence" value="ECO:0007669"/>
    <property type="project" value="TreeGrafter"/>
</dbReference>
<dbReference type="Proteomes" id="UP000076502">
    <property type="component" value="Unassembled WGS sequence"/>
</dbReference>